<evidence type="ECO:0000313" key="7">
    <source>
        <dbReference type="EMBL" id="EKX92564.1"/>
    </source>
</evidence>
<proteinExistence type="predicted"/>
<dbReference type="STRING" id="1035195.HMPREF9997_00231"/>
<evidence type="ECO:0000256" key="4">
    <source>
        <dbReference type="ARBA" id="ARBA00022840"/>
    </source>
</evidence>
<reference evidence="7 8" key="1">
    <citation type="submission" date="2012-05" db="EMBL/GenBank/DDBJ databases">
        <authorList>
            <person name="Weinstock G."/>
            <person name="Sodergren E."/>
            <person name="Lobos E.A."/>
            <person name="Fulton L."/>
            <person name="Fulton R."/>
            <person name="Courtney L."/>
            <person name="Fronick C."/>
            <person name="O'Laughlin M."/>
            <person name="Godfrey J."/>
            <person name="Wilson R.M."/>
            <person name="Miner T."/>
            <person name="Farmer C."/>
            <person name="Delehaunty K."/>
            <person name="Cordes M."/>
            <person name="Minx P."/>
            <person name="Tomlinson C."/>
            <person name="Chen J."/>
            <person name="Wollam A."/>
            <person name="Pepin K.H."/>
            <person name="Bhonagiri V."/>
            <person name="Zhang X."/>
            <person name="Suruliraj S."/>
            <person name="Warren W."/>
            <person name="Mitreva M."/>
            <person name="Mardis E.R."/>
            <person name="Wilson R.K."/>
        </authorList>
    </citation>
    <scope>NUCLEOTIDE SEQUENCE [LARGE SCALE GENOMIC DNA]</scope>
    <source>
        <strain evidence="7 8">F0235</strain>
    </source>
</reference>
<evidence type="ECO:0000256" key="1">
    <source>
        <dbReference type="ARBA" id="ARBA00004202"/>
    </source>
</evidence>
<keyword evidence="4 7" id="KW-0067">ATP-binding</keyword>
<comment type="caution">
    <text evidence="7">The sequence shown here is derived from an EMBL/GenBank/DDBJ whole genome shotgun (WGS) entry which is preliminary data.</text>
</comment>
<dbReference type="EMBL" id="AMEM01000005">
    <property type="protein sequence ID" value="EKX92564.1"/>
    <property type="molecule type" value="Genomic_DNA"/>
</dbReference>
<dbReference type="PROSITE" id="PS50893">
    <property type="entry name" value="ABC_TRANSPORTER_2"/>
    <property type="match status" value="1"/>
</dbReference>
<dbReference type="PANTHER" id="PTHR42711">
    <property type="entry name" value="ABC TRANSPORTER ATP-BINDING PROTEIN"/>
    <property type="match status" value="1"/>
</dbReference>
<dbReference type="AlphaFoldDB" id="L1MNM0"/>
<dbReference type="OrthoDB" id="9804819at2"/>
<dbReference type="HOGENOM" id="CLU_000604_1_2_11"/>
<dbReference type="GO" id="GO:0005886">
    <property type="term" value="C:plasma membrane"/>
    <property type="evidence" value="ECO:0007669"/>
    <property type="project" value="UniProtKB-SubCell"/>
</dbReference>
<evidence type="ECO:0000259" key="6">
    <source>
        <dbReference type="PROSITE" id="PS50893"/>
    </source>
</evidence>
<evidence type="ECO:0000256" key="3">
    <source>
        <dbReference type="ARBA" id="ARBA00022741"/>
    </source>
</evidence>
<keyword evidence="2" id="KW-0813">Transport</keyword>
<evidence type="ECO:0000256" key="2">
    <source>
        <dbReference type="ARBA" id="ARBA00022448"/>
    </source>
</evidence>
<evidence type="ECO:0000256" key="5">
    <source>
        <dbReference type="ARBA" id="ARBA00023251"/>
    </source>
</evidence>
<organism evidence="7 8">
    <name type="scientific">Corynebacterium durum F0235</name>
    <dbReference type="NCBI Taxonomy" id="1035195"/>
    <lineage>
        <taxon>Bacteria</taxon>
        <taxon>Bacillati</taxon>
        <taxon>Actinomycetota</taxon>
        <taxon>Actinomycetes</taxon>
        <taxon>Mycobacteriales</taxon>
        <taxon>Corynebacteriaceae</taxon>
        <taxon>Corynebacterium</taxon>
    </lineage>
</organism>
<dbReference type="PATRIC" id="fig|1035195.3.peg.219"/>
<comment type="subcellular location">
    <subcellularLocation>
        <location evidence="1">Cell membrane</location>
        <topology evidence="1">Peripheral membrane protein</topology>
    </subcellularLocation>
</comment>
<name>L1MNM0_9CORY</name>
<dbReference type="InterPro" id="IPR003593">
    <property type="entry name" value="AAA+_ATPase"/>
</dbReference>
<dbReference type="CDD" id="cd03230">
    <property type="entry name" value="ABC_DR_subfamily_A"/>
    <property type="match status" value="1"/>
</dbReference>
<dbReference type="GO" id="GO:0046677">
    <property type="term" value="P:response to antibiotic"/>
    <property type="evidence" value="ECO:0007669"/>
    <property type="project" value="UniProtKB-KW"/>
</dbReference>
<dbReference type="RefSeq" id="WP_006061927.1">
    <property type="nucleotide sequence ID" value="NZ_KB290821.1"/>
</dbReference>
<keyword evidence="3" id="KW-0547">Nucleotide-binding</keyword>
<dbReference type="InterPro" id="IPR027417">
    <property type="entry name" value="P-loop_NTPase"/>
</dbReference>
<dbReference type="SMART" id="SM00382">
    <property type="entry name" value="AAA"/>
    <property type="match status" value="1"/>
</dbReference>
<dbReference type="GO" id="GO:0016887">
    <property type="term" value="F:ATP hydrolysis activity"/>
    <property type="evidence" value="ECO:0007669"/>
    <property type="project" value="InterPro"/>
</dbReference>
<dbReference type="InterPro" id="IPR017871">
    <property type="entry name" value="ABC_transporter-like_CS"/>
</dbReference>
<sequence length="308" mass="33347">MSAIVCRDVTRRFGELTAVDGVSFTVEDNEIFGIIGPNGAGKTTLLSCVEGLDAPTSGTIDVLGMHPIKDMHQLVQRTGIQLQQAALLPRLKVGEALQLFSSFYDNPVPWRPLLDLLGIGVKERSFVTKLSGGERQRVFIALALIHDPELLFLDELTTALDPQARLAMWDVVRGIRDRGKTVVLTTHYMEEAEALCDRVAIIDSGKLVALDTVAGLIQRYGGDSTLRLNLNSPVLDHPVLAELTSVQGVTSVDGDGNAIVVKGRGAFAQNVLAYLTQAGLAVHDMNTTTPGLEDVFLNLTGRTLRKEH</sequence>
<dbReference type="eggNOG" id="COG1131">
    <property type="taxonomic scope" value="Bacteria"/>
</dbReference>
<keyword evidence="8" id="KW-1185">Reference proteome</keyword>
<dbReference type="GO" id="GO:0005524">
    <property type="term" value="F:ATP binding"/>
    <property type="evidence" value="ECO:0007669"/>
    <property type="project" value="UniProtKB-KW"/>
</dbReference>
<evidence type="ECO:0000313" key="8">
    <source>
        <dbReference type="Proteomes" id="UP000010445"/>
    </source>
</evidence>
<gene>
    <name evidence="7" type="ORF">HMPREF9997_00231</name>
</gene>
<dbReference type="InterPro" id="IPR003439">
    <property type="entry name" value="ABC_transporter-like_ATP-bd"/>
</dbReference>
<keyword evidence="5" id="KW-0046">Antibiotic resistance</keyword>
<feature type="domain" description="ABC transporter" evidence="6">
    <location>
        <begin position="4"/>
        <end position="229"/>
    </location>
</feature>
<protein>
    <submittedName>
        <fullName evidence="7">ABC transporter, ATP-binding protein</fullName>
    </submittedName>
</protein>
<dbReference type="Pfam" id="PF00005">
    <property type="entry name" value="ABC_tran"/>
    <property type="match status" value="1"/>
</dbReference>
<dbReference type="Gene3D" id="3.40.50.300">
    <property type="entry name" value="P-loop containing nucleotide triphosphate hydrolases"/>
    <property type="match status" value="1"/>
</dbReference>
<dbReference type="InterPro" id="IPR050763">
    <property type="entry name" value="ABC_transporter_ATP-binding"/>
</dbReference>
<accession>L1MNM0</accession>
<dbReference type="PANTHER" id="PTHR42711:SF16">
    <property type="entry name" value="ABC TRANSPORTER ATP-BINDING PROTEIN"/>
    <property type="match status" value="1"/>
</dbReference>
<dbReference type="Proteomes" id="UP000010445">
    <property type="component" value="Unassembled WGS sequence"/>
</dbReference>
<dbReference type="SUPFAM" id="SSF52540">
    <property type="entry name" value="P-loop containing nucleoside triphosphate hydrolases"/>
    <property type="match status" value="1"/>
</dbReference>
<dbReference type="PROSITE" id="PS00211">
    <property type="entry name" value="ABC_TRANSPORTER_1"/>
    <property type="match status" value="1"/>
</dbReference>